<dbReference type="GO" id="GO:0016853">
    <property type="term" value="F:isomerase activity"/>
    <property type="evidence" value="ECO:0007669"/>
    <property type="project" value="UniProtKB-KW"/>
</dbReference>
<sequence>MGRNSTPSTSIKRREAINNNIEILKHIYDRFNARDIDGVLVALADDITWANGMDGGYVHGHEAVREYWTRQWSMINPHVEPVQFNTAADGSIVVEVQQSIRDLEGKPLQNQTHGLQDKMVGHVFHFQDGKIVRFDIQDTSSEGFAG</sequence>
<dbReference type="Proteomes" id="UP000287171">
    <property type="component" value="Unassembled WGS sequence"/>
</dbReference>
<dbReference type="EMBL" id="BIFT01000002">
    <property type="protein sequence ID" value="GCE29879.1"/>
    <property type="molecule type" value="Genomic_DNA"/>
</dbReference>
<organism evidence="2 3">
    <name type="scientific">Dictyobacter alpinus</name>
    <dbReference type="NCBI Taxonomy" id="2014873"/>
    <lineage>
        <taxon>Bacteria</taxon>
        <taxon>Bacillati</taxon>
        <taxon>Chloroflexota</taxon>
        <taxon>Ktedonobacteria</taxon>
        <taxon>Ktedonobacterales</taxon>
        <taxon>Dictyobacteraceae</taxon>
        <taxon>Dictyobacter</taxon>
    </lineage>
</organism>
<accession>A0A402BEX1</accession>
<evidence type="ECO:0000313" key="3">
    <source>
        <dbReference type="Proteomes" id="UP000287171"/>
    </source>
</evidence>
<protein>
    <submittedName>
        <fullName evidence="2">Ketosteroid isomerase</fullName>
    </submittedName>
</protein>
<evidence type="ECO:0000259" key="1">
    <source>
        <dbReference type="Pfam" id="PF12680"/>
    </source>
</evidence>
<dbReference type="InterPro" id="IPR032710">
    <property type="entry name" value="NTF2-like_dom_sf"/>
</dbReference>
<dbReference type="Pfam" id="PF12680">
    <property type="entry name" value="SnoaL_2"/>
    <property type="match status" value="1"/>
</dbReference>
<dbReference type="AlphaFoldDB" id="A0A402BEX1"/>
<dbReference type="Gene3D" id="3.10.450.50">
    <property type="match status" value="1"/>
</dbReference>
<reference evidence="3" key="1">
    <citation type="submission" date="2018-12" db="EMBL/GenBank/DDBJ databases">
        <title>Tengunoibacter tsumagoiensis gen. nov., sp. nov., Dictyobacter kobayashii sp. nov., D. alpinus sp. nov., and D. joshuensis sp. nov. and description of Dictyobacteraceae fam. nov. within the order Ktedonobacterales isolated from Tengu-no-mugimeshi.</title>
        <authorList>
            <person name="Wang C.M."/>
            <person name="Zheng Y."/>
            <person name="Sakai Y."/>
            <person name="Toyoda A."/>
            <person name="Minakuchi Y."/>
            <person name="Abe K."/>
            <person name="Yokota A."/>
            <person name="Yabe S."/>
        </authorList>
    </citation>
    <scope>NUCLEOTIDE SEQUENCE [LARGE SCALE GENOMIC DNA]</scope>
    <source>
        <strain evidence="3">Uno16</strain>
    </source>
</reference>
<keyword evidence="2" id="KW-0413">Isomerase</keyword>
<evidence type="ECO:0000313" key="2">
    <source>
        <dbReference type="EMBL" id="GCE29879.1"/>
    </source>
</evidence>
<proteinExistence type="predicted"/>
<dbReference type="RefSeq" id="WP_161982426.1">
    <property type="nucleotide sequence ID" value="NZ_BIFT01000002.1"/>
</dbReference>
<dbReference type="InterPro" id="IPR037401">
    <property type="entry name" value="SnoaL-like"/>
</dbReference>
<keyword evidence="3" id="KW-1185">Reference proteome</keyword>
<gene>
    <name evidence="2" type="ORF">KDA_53630</name>
</gene>
<feature type="domain" description="SnoaL-like" evidence="1">
    <location>
        <begin position="26"/>
        <end position="133"/>
    </location>
</feature>
<dbReference type="SUPFAM" id="SSF54427">
    <property type="entry name" value="NTF2-like"/>
    <property type="match status" value="1"/>
</dbReference>
<comment type="caution">
    <text evidence="2">The sequence shown here is derived from an EMBL/GenBank/DDBJ whole genome shotgun (WGS) entry which is preliminary data.</text>
</comment>
<name>A0A402BEX1_9CHLR</name>